<dbReference type="InterPro" id="IPR051049">
    <property type="entry name" value="Dienelactone_hydrolase-like"/>
</dbReference>
<dbReference type="PANTHER" id="PTHR46623">
    <property type="entry name" value="CARBOXYMETHYLENEBUTENOLIDASE-RELATED"/>
    <property type="match status" value="1"/>
</dbReference>
<dbReference type="InterPro" id="IPR029058">
    <property type="entry name" value="AB_hydrolase_fold"/>
</dbReference>
<feature type="signal peptide" evidence="1">
    <location>
        <begin position="1"/>
        <end position="28"/>
    </location>
</feature>
<accession>A0A1D7U1K7</accession>
<dbReference type="PANTHER" id="PTHR46623:SF6">
    <property type="entry name" value="ALPHA_BETA-HYDROLASES SUPERFAMILY PROTEIN"/>
    <property type="match status" value="1"/>
</dbReference>
<evidence type="ECO:0000313" key="4">
    <source>
        <dbReference type="Proteomes" id="UP000094969"/>
    </source>
</evidence>
<gene>
    <name evidence="3" type="ORF">BHK69_12970</name>
</gene>
<keyword evidence="1" id="KW-0732">Signal</keyword>
<dbReference type="Proteomes" id="UP000094969">
    <property type="component" value="Chromosome"/>
</dbReference>
<dbReference type="Pfam" id="PF01738">
    <property type="entry name" value="DLH"/>
    <property type="match status" value="1"/>
</dbReference>
<dbReference type="SUPFAM" id="SSF53474">
    <property type="entry name" value="alpha/beta-Hydrolases"/>
    <property type="match status" value="1"/>
</dbReference>
<proteinExistence type="predicted"/>
<name>A0A1D7U1K7_9HYPH</name>
<reference evidence="3 4" key="1">
    <citation type="journal article" date="2015" name="Antonie Van Leeuwenhoek">
        <title>Bosea vaviloviae sp. nov., a new species of slow-growing rhizobia isolated from nodules of the relict species Vavilovia formosa (Stev.) Fed.</title>
        <authorList>
            <person name="Safronova V.I."/>
            <person name="Kuznetsova I.G."/>
            <person name="Sazanova A.L."/>
            <person name="Kimeklis A.K."/>
            <person name="Belimov A.A."/>
            <person name="Andronov E.E."/>
            <person name="Pinaev A.G."/>
            <person name="Chizhevskaya E.P."/>
            <person name="Pukhaev A.R."/>
            <person name="Popov K.P."/>
            <person name="Willems A."/>
            <person name="Tikhonovich I.A."/>
        </authorList>
    </citation>
    <scope>NUCLEOTIDE SEQUENCE [LARGE SCALE GENOMIC DNA]</scope>
    <source>
        <strain evidence="3 4">Vaf18</strain>
    </source>
</reference>
<evidence type="ECO:0000256" key="1">
    <source>
        <dbReference type="SAM" id="SignalP"/>
    </source>
</evidence>
<evidence type="ECO:0000313" key="3">
    <source>
        <dbReference type="EMBL" id="AOO81255.1"/>
    </source>
</evidence>
<feature type="chain" id="PRO_5009099845" evidence="1">
    <location>
        <begin position="29"/>
        <end position="260"/>
    </location>
</feature>
<evidence type="ECO:0000259" key="2">
    <source>
        <dbReference type="Pfam" id="PF01738"/>
    </source>
</evidence>
<dbReference type="GO" id="GO:0016787">
    <property type="term" value="F:hydrolase activity"/>
    <property type="evidence" value="ECO:0007669"/>
    <property type="project" value="UniProtKB-KW"/>
</dbReference>
<dbReference type="InterPro" id="IPR002925">
    <property type="entry name" value="Dienelactn_hydro"/>
</dbReference>
<keyword evidence="3" id="KW-0378">Hydrolase</keyword>
<organism evidence="3 4">
    <name type="scientific">Bosea vaviloviae</name>
    <dbReference type="NCBI Taxonomy" id="1526658"/>
    <lineage>
        <taxon>Bacteria</taxon>
        <taxon>Pseudomonadati</taxon>
        <taxon>Pseudomonadota</taxon>
        <taxon>Alphaproteobacteria</taxon>
        <taxon>Hyphomicrobiales</taxon>
        <taxon>Boseaceae</taxon>
        <taxon>Bosea</taxon>
    </lineage>
</organism>
<dbReference type="EMBL" id="CP017147">
    <property type="protein sequence ID" value="AOO81255.1"/>
    <property type="molecule type" value="Genomic_DNA"/>
</dbReference>
<keyword evidence="4" id="KW-1185">Reference proteome</keyword>
<protein>
    <submittedName>
        <fullName evidence="3">Dienelactone hydrolase</fullName>
    </submittedName>
</protein>
<dbReference type="Gene3D" id="3.40.50.1820">
    <property type="entry name" value="alpha/beta hydrolase"/>
    <property type="match status" value="1"/>
</dbReference>
<dbReference type="KEGG" id="bvv:BHK69_12970"/>
<feature type="domain" description="Dienelactone hydrolase" evidence="2">
    <location>
        <begin position="52"/>
        <end position="246"/>
    </location>
</feature>
<sequence length="260" mass="27511">MRAGVSRQFLKALAAFAWFWLVMATASATEVSRREIDVPTPTGSVAMEAYERQGPEPRPAIVILSGSKGFGSPAYGEMAQAFNAAGLDVFLLHVLSREDVRAIAGADGAAARKRYYAQRLPDWIGSARAAAAFLKARPRHAGAIGLLGISLGANVAAASAVGNADIAALVLVDGGFPEGYSRQVRALPPLRLIWGAADRVFPLSLGRDLERMARGLGGTASLDVYDGAGHDFFLRPGTSQARAAHQSAADFLQRRLAQRP</sequence>
<dbReference type="AlphaFoldDB" id="A0A1D7U1K7"/>
<dbReference type="STRING" id="1526658.BHK69_12970"/>